<keyword evidence="2" id="KW-1185">Reference proteome</keyword>
<comment type="caution">
    <text evidence="1">The sequence shown here is derived from an EMBL/GenBank/DDBJ whole genome shotgun (WGS) entry which is preliminary data.</text>
</comment>
<organism evidence="1 2">
    <name type="scientific">Gilvirhabdus luticola</name>
    <dbReference type="NCBI Taxonomy" id="3079858"/>
    <lineage>
        <taxon>Bacteria</taxon>
        <taxon>Pseudomonadati</taxon>
        <taxon>Bacteroidota</taxon>
        <taxon>Flavobacteriia</taxon>
        <taxon>Flavobacteriales</taxon>
        <taxon>Flavobacteriaceae</taxon>
        <taxon>Gilvirhabdus</taxon>
    </lineage>
</organism>
<dbReference type="Gene3D" id="1.10.760.10">
    <property type="entry name" value="Cytochrome c-like domain"/>
    <property type="match status" value="1"/>
</dbReference>
<dbReference type="Proteomes" id="UP001268651">
    <property type="component" value="Unassembled WGS sequence"/>
</dbReference>
<gene>
    <name evidence="1" type="ORF">RXV94_10235</name>
</gene>
<evidence type="ECO:0000313" key="2">
    <source>
        <dbReference type="Proteomes" id="UP001268651"/>
    </source>
</evidence>
<name>A0ABU3U7Z3_9FLAO</name>
<dbReference type="SUPFAM" id="SSF46626">
    <property type="entry name" value="Cytochrome c"/>
    <property type="match status" value="1"/>
</dbReference>
<evidence type="ECO:0000313" key="1">
    <source>
        <dbReference type="EMBL" id="MDU8886537.1"/>
    </source>
</evidence>
<accession>A0ABU3U7Z3</accession>
<dbReference type="RefSeq" id="WP_316662616.1">
    <property type="nucleotide sequence ID" value="NZ_JAWHTF010000005.1"/>
</dbReference>
<sequence>MPNGEGVPDTFPPLAKSDFLMEKRIESIKSIKYGMQGEIVVNGKTYNSVMDNLGLLDSEIADVMNYITNTWGNTNDKMITEEEVSEIEKQTIIPIFIIHLINFVQFKKPFLCSS</sequence>
<dbReference type="EMBL" id="JAWHTF010000005">
    <property type="protein sequence ID" value="MDU8886537.1"/>
    <property type="molecule type" value="Genomic_DNA"/>
</dbReference>
<dbReference type="InterPro" id="IPR036909">
    <property type="entry name" value="Cyt_c-like_dom_sf"/>
</dbReference>
<protein>
    <submittedName>
        <fullName evidence="1">Cytochrome c</fullName>
    </submittedName>
</protein>
<reference evidence="1 2" key="1">
    <citation type="submission" date="2023-10" db="EMBL/GenBank/DDBJ databases">
        <title>Marimonas sp. nov. isolated from tidal mud flat.</title>
        <authorList>
            <person name="Jaincy N.J."/>
            <person name="Srinivasan S."/>
            <person name="Lee S.-S."/>
        </authorList>
    </citation>
    <scope>NUCLEOTIDE SEQUENCE [LARGE SCALE GENOMIC DNA]</scope>
    <source>
        <strain evidence="1 2">MJ-SS3</strain>
    </source>
</reference>
<proteinExistence type="predicted"/>